<dbReference type="InterPro" id="IPR023378">
    <property type="entry name" value="YheA/YmcA-like_dom_sf"/>
</dbReference>
<dbReference type="Proteomes" id="UP001436297">
    <property type="component" value="Chromosome"/>
</dbReference>
<sequence length="119" mass="13937">MYEKDEILKAADDLSKQIEALETVKAYQNVEQQIHNNPRVADRMKDLKKNQKQSVNLQNYGKLEALKQSENKIQDIEENINVMPIVEEFRESQAEANELLQMMIDTMADRLNIEQEKND</sequence>
<evidence type="ECO:0000313" key="2">
    <source>
        <dbReference type="Proteomes" id="UP001436297"/>
    </source>
</evidence>
<gene>
    <name evidence="1" type="ORF">QQM35_07765</name>
</gene>
<dbReference type="EMBL" id="CP128355">
    <property type="protein sequence ID" value="XAF69966.1"/>
    <property type="molecule type" value="Genomic_DNA"/>
</dbReference>
<name>A0ABZ3EAZ2_9STAP</name>
<dbReference type="InterPro" id="IPR016783">
    <property type="entry name" value="Biofilm_formation_YmcA"/>
</dbReference>
<keyword evidence="2" id="KW-1185">Reference proteome</keyword>
<proteinExistence type="predicted"/>
<evidence type="ECO:0000313" key="1">
    <source>
        <dbReference type="EMBL" id="XAF69966.1"/>
    </source>
</evidence>
<dbReference type="Pfam" id="PF06133">
    <property type="entry name" value="Com_YlbF"/>
    <property type="match status" value="1"/>
</dbReference>
<dbReference type="PANTHER" id="PTHR38448">
    <property type="entry name" value="REGULATORY PROTEIN YLBF-RELATED"/>
    <property type="match status" value="1"/>
</dbReference>
<dbReference type="PANTHER" id="PTHR38448:SF1">
    <property type="entry name" value="YLBF FAMILY REGULATOR"/>
    <property type="match status" value="1"/>
</dbReference>
<dbReference type="RefSeq" id="WP_251516617.1">
    <property type="nucleotide sequence ID" value="NZ_CP128355.1"/>
</dbReference>
<reference evidence="1 2" key="1">
    <citation type="journal article" date="2024" name="Pathogens">
        <title>Staphylococcus hsinchuensis sp. nov., Isolated from Soymilk.</title>
        <authorList>
            <person name="Wang Y.T."/>
            <person name="Lin Y.C."/>
            <person name="Hsieh Y.H."/>
            <person name="Lin Y.T."/>
            <person name="Hamada M."/>
            <person name="Chen C.C."/>
            <person name="Liou J.S."/>
            <person name="Lee A.Y."/>
            <person name="Zhang W.L."/>
            <person name="Chen Y.T."/>
            <person name="Huang C.H."/>
        </authorList>
    </citation>
    <scope>NUCLEOTIDE SEQUENCE [LARGE SCALE GENOMIC DNA]</scope>
    <source>
        <strain evidence="1 2">H164</strain>
    </source>
</reference>
<dbReference type="Gene3D" id="1.20.1500.10">
    <property type="entry name" value="YheA/YmcA-like"/>
    <property type="match status" value="1"/>
</dbReference>
<dbReference type="InterPro" id="IPR010368">
    <property type="entry name" value="Com_YlbF"/>
</dbReference>
<dbReference type="InterPro" id="IPR052767">
    <property type="entry name" value="Bact_com_dev_regulator"/>
</dbReference>
<dbReference type="SUPFAM" id="SSF158622">
    <property type="entry name" value="YheA/YmcA-like"/>
    <property type="match status" value="1"/>
</dbReference>
<protein>
    <submittedName>
        <fullName evidence="1">YlbF family regulator</fullName>
    </submittedName>
</protein>
<dbReference type="PIRSF" id="PIRSF021287">
    <property type="entry name" value="Biofilm_formation_YmcA"/>
    <property type="match status" value="1"/>
</dbReference>
<organism evidence="1 2">
    <name type="scientific">Staphylococcus hsinchuensis</name>
    <dbReference type="NCBI Taxonomy" id="3051183"/>
    <lineage>
        <taxon>Bacteria</taxon>
        <taxon>Bacillati</taxon>
        <taxon>Bacillota</taxon>
        <taxon>Bacilli</taxon>
        <taxon>Bacillales</taxon>
        <taxon>Staphylococcaceae</taxon>
        <taxon>Staphylococcus</taxon>
    </lineage>
</organism>
<accession>A0ABZ3EAZ2</accession>